<evidence type="ECO:0000259" key="6">
    <source>
        <dbReference type="PROSITE" id="PS50949"/>
    </source>
</evidence>
<dbReference type="Pfam" id="PF00392">
    <property type="entry name" value="GntR"/>
    <property type="match status" value="1"/>
</dbReference>
<evidence type="ECO:0000313" key="8">
    <source>
        <dbReference type="Proteomes" id="UP000669239"/>
    </source>
</evidence>
<keyword evidence="2" id="KW-0663">Pyridoxal phosphate</keyword>
<dbReference type="CDD" id="cd07377">
    <property type="entry name" value="WHTH_GntR"/>
    <property type="match status" value="1"/>
</dbReference>
<dbReference type="InterPro" id="IPR004839">
    <property type="entry name" value="Aminotransferase_I/II_large"/>
</dbReference>
<dbReference type="PANTHER" id="PTHR46577">
    <property type="entry name" value="HTH-TYPE TRANSCRIPTIONAL REGULATORY PROTEIN GABR"/>
    <property type="match status" value="1"/>
</dbReference>
<sequence>MNRRIMSMLKYEEIVSYIEEHIEDQTFIPNMKLPSLREMAGHFSTSVGTVLSAYKYLEQRHKIYSIPKSGYYIVGITDSRGYKKNSMIDFYSGAPDSRYIPFHDFQHCIDKSLDLCREVIFTYADVQGLPLLLDTLEKQFKQYQIYTRASSIVVTSGSQQALDILCRMPFPNGKKTVLIEQPIYYGMIKSIYLCNTPAIGIRRGFNGVDFEELERLFYYGDIKFFYTIPRYHNPTGHSYTKAEKQELLRLAGKYNVYIVEDDIAADFDTNSRNDPLFYYDSSDKVIYIKSFSKVLMPGLRVCALILPDLIKNTFLEYKEWTDTYTSILSQGSLAVYLGSGMFDKYQDSIRRLYMNRMGVLQETVRENPAPGLEWNIPDSGFFACVKLKKDTPFDKIQPMLFKNNIRLMDTSKFFLKEFRNNHYYRVSVSKANEDEIRAGIPKLIRILGRYN</sequence>
<keyword evidence="7" id="KW-0808">Transferase</keyword>
<name>A0ABX2HHG5_9FIRM</name>
<dbReference type="SMART" id="SM00345">
    <property type="entry name" value="HTH_GNTR"/>
    <property type="match status" value="1"/>
</dbReference>
<comment type="similarity">
    <text evidence="1">In the C-terminal section; belongs to the class-I pyridoxal-phosphate-dependent aminotransferase family.</text>
</comment>
<dbReference type="Gene3D" id="1.10.10.10">
    <property type="entry name" value="Winged helix-like DNA-binding domain superfamily/Winged helix DNA-binding domain"/>
    <property type="match status" value="1"/>
</dbReference>
<dbReference type="InterPro" id="IPR036390">
    <property type="entry name" value="WH_DNA-bd_sf"/>
</dbReference>
<dbReference type="InterPro" id="IPR000524">
    <property type="entry name" value="Tscrpt_reg_HTH_GntR"/>
</dbReference>
<keyword evidence="4" id="KW-0238">DNA-binding</keyword>
<evidence type="ECO:0000256" key="1">
    <source>
        <dbReference type="ARBA" id="ARBA00005384"/>
    </source>
</evidence>
<dbReference type="InterPro" id="IPR036388">
    <property type="entry name" value="WH-like_DNA-bd_sf"/>
</dbReference>
<dbReference type="SUPFAM" id="SSF53383">
    <property type="entry name" value="PLP-dependent transferases"/>
    <property type="match status" value="1"/>
</dbReference>
<reference evidence="7 8" key="1">
    <citation type="journal article" date="2020" name="Cell Host Microbe">
        <title>Functional and Genomic Variation between Human-Derived Isolates of Lachnospiraceae Reveals Inter- and Intra-Species Diversity.</title>
        <authorList>
            <person name="Sorbara M.T."/>
            <person name="Littmann E.R."/>
            <person name="Fontana E."/>
            <person name="Moody T.U."/>
            <person name="Kohout C.E."/>
            <person name="Gjonbalaj M."/>
            <person name="Eaton V."/>
            <person name="Seok R."/>
            <person name="Leiner I.M."/>
            <person name="Pamer E.G."/>
        </authorList>
    </citation>
    <scope>NUCLEOTIDE SEQUENCE [LARGE SCALE GENOMIC DNA]</scope>
    <source>
        <strain evidence="7 8">MSK.1.17</strain>
    </source>
</reference>
<dbReference type="InterPro" id="IPR051446">
    <property type="entry name" value="HTH_trans_reg/aminotransferase"/>
</dbReference>
<gene>
    <name evidence="7" type="ORF">G5B36_05325</name>
</gene>
<dbReference type="Gene3D" id="3.40.640.10">
    <property type="entry name" value="Type I PLP-dependent aspartate aminotransferase-like (Major domain)"/>
    <property type="match status" value="1"/>
</dbReference>
<dbReference type="Pfam" id="PF00155">
    <property type="entry name" value="Aminotran_1_2"/>
    <property type="match status" value="1"/>
</dbReference>
<proteinExistence type="inferred from homology"/>
<dbReference type="CDD" id="cd00609">
    <property type="entry name" value="AAT_like"/>
    <property type="match status" value="1"/>
</dbReference>
<keyword evidence="3" id="KW-0805">Transcription regulation</keyword>
<dbReference type="GO" id="GO:0008483">
    <property type="term" value="F:transaminase activity"/>
    <property type="evidence" value="ECO:0007669"/>
    <property type="project" value="UniProtKB-KW"/>
</dbReference>
<evidence type="ECO:0000256" key="5">
    <source>
        <dbReference type="ARBA" id="ARBA00023163"/>
    </source>
</evidence>
<evidence type="ECO:0000256" key="2">
    <source>
        <dbReference type="ARBA" id="ARBA00022898"/>
    </source>
</evidence>
<evidence type="ECO:0000313" key="7">
    <source>
        <dbReference type="EMBL" id="NSJ48117.1"/>
    </source>
</evidence>
<dbReference type="InterPro" id="IPR015422">
    <property type="entry name" value="PyrdxlP-dep_Trfase_small"/>
</dbReference>
<feature type="domain" description="HTH gntR-type" evidence="6">
    <location>
        <begin position="8"/>
        <end position="76"/>
    </location>
</feature>
<keyword evidence="8" id="KW-1185">Reference proteome</keyword>
<accession>A0ABX2HHG5</accession>
<dbReference type="Gene3D" id="3.90.1150.10">
    <property type="entry name" value="Aspartate Aminotransferase, domain 1"/>
    <property type="match status" value="1"/>
</dbReference>
<keyword evidence="7" id="KW-0032">Aminotransferase</keyword>
<dbReference type="InterPro" id="IPR015424">
    <property type="entry name" value="PyrdxlP-dep_Trfase"/>
</dbReference>
<keyword evidence="5" id="KW-0804">Transcription</keyword>
<evidence type="ECO:0000256" key="4">
    <source>
        <dbReference type="ARBA" id="ARBA00023125"/>
    </source>
</evidence>
<comment type="caution">
    <text evidence="7">The sequence shown here is derived from an EMBL/GenBank/DDBJ whole genome shotgun (WGS) entry which is preliminary data.</text>
</comment>
<dbReference type="EMBL" id="JAAITT010000005">
    <property type="protein sequence ID" value="NSJ48117.1"/>
    <property type="molecule type" value="Genomic_DNA"/>
</dbReference>
<dbReference type="InterPro" id="IPR015421">
    <property type="entry name" value="PyrdxlP-dep_Trfase_major"/>
</dbReference>
<dbReference type="PROSITE" id="PS50949">
    <property type="entry name" value="HTH_GNTR"/>
    <property type="match status" value="1"/>
</dbReference>
<dbReference type="SUPFAM" id="SSF46785">
    <property type="entry name" value="Winged helix' DNA-binding domain"/>
    <property type="match status" value="1"/>
</dbReference>
<dbReference type="Proteomes" id="UP000669239">
    <property type="component" value="Unassembled WGS sequence"/>
</dbReference>
<dbReference type="PANTHER" id="PTHR46577:SF1">
    <property type="entry name" value="HTH-TYPE TRANSCRIPTIONAL REGULATORY PROTEIN GABR"/>
    <property type="match status" value="1"/>
</dbReference>
<protein>
    <submittedName>
        <fullName evidence="7">PLP-dependent aminotransferase family protein</fullName>
    </submittedName>
</protein>
<organism evidence="7 8">
    <name type="scientific">Enterocloster aldenensis</name>
    <dbReference type="NCBI Taxonomy" id="358742"/>
    <lineage>
        <taxon>Bacteria</taxon>
        <taxon>Bacillati</taxon>
        <taxon>Bacillota</taxon>
        <taxon>Clostridia</taxon>
        <taxon>Lachnospirales</taxon>
        <taxon>Lachnospiraceae</taxon>
        <taxon>Enterocloster</taxon>
    </lineage>
</organism>
<evidence type="ECO:0000256" key="3">
    <source>
        <dbReference type="ARBA" id="ARBA00023015"/>
    </source>
</evidence>